<dbReference type="PANTHER" id="PTHR13479:SF66">
    <property type="entry name" value="LARGE RIBOSOMAL SUBUNIT PROTEIN ML66"/>
    <property type="match status" value="1"/>
</dbReference>
<dbReference type="InterPro" id="IPR036870">
    <property type="entry name" value="Ribosomal_bS18_sf"/>
</dbReference>
<dbReference type="InterPro" id="IPR001648">
    <property type="entry name" value="Ribosomal_bS18"/>
</dbReference>
<reference evidence="3" key="1">
    <citation type="submission" date="2018-03" db="EMBL/GenBank/DDBJ databases">
        <title>The relapsing fever spirochete Borrelia turicatae persists in the highly oxidative environment of its soft-bodied tick vector.</title>
        <authorList>
            <person name="Bourret T.J."/>
            <person name="Boyle W.K."/>
            <person name="Valenzuela J.G."/>
            <person name="Oliveira F."/>
            <person name="Lopez J.E."/>
        </authorList>
    </citation>
    <scope>NUCLEOTIDE SEQUENCE</scope>
    <source>
        <strain evidence="3">Kansas strain/isolate</strain>
        <tissue evidence="3">Salivary glands</tissue>
    </source>
</reference>
<accession>A0A2R5L4G9</accession>
<protein>
    <submittedName>
        <fullName evidence="3">Putative 28s ribosomal protein s18a</fullName>
    </submittedName>
</protein>
<dbReference type="GO" id="GO:0005763">
    <property type="term" value="C:mitochondrial small ribosomal subunit"/>
    <property type="evidence" value="ECO:0007669"/>
    <property type="project" value="TreeGrafter"/>
</dbReference>
<organism evidence="3">
    <name type="scientific">Ornithodoros turicata</name>
    <dbReference type="NCBI Taxonomy" id="34597"/>
    <lineage>
        <taxon>Eukaryota</taxon>
        <taxon>Metazoa</taxon>
        <taxon>Ecdysozoa</taxon>
        <taxon>Arthropoda</taxon>
        <taxon>Chelicerata</taxon>
        <taxon>Arachnida</taxon>
        <taxon>Acari</taxon>
        <taxon>Parasitiformes</taxon>
        <taxon>Ixodida</taxon>
        <taxon>Ixodoidea</taxon>
        <taxon>Argasidae</taxon>
        <taxon>Ornithodorinae</taxon>
        <taxon>Ornithodoros</taxon>
    </lineage>
</organism>
<dbReference type="Pfam" id="PF01084">
    <property type="entry name" value="Ribosomal_S18"/>
    <property type="match status" value="1"/>
</dbReference>
<evidence type="ECO:0000256" key="2">
    <source>
        <dbReference type="ARBA" id="ARBA00023274"/>
    </source>
</evidence>
<dbReference type="GO" id="GO:0032543">
    <property type="term" value="P:mitochondrial translation"/>
    <property type="evidence" value="ECO:0007669"/>
    <property type="project" value="TreeGrafter"/>
</dbReference>
<dbReference type="GO" id="GO:0070181">
    <property type="term" value="F:small ribosomal subunit rRNA binding"/>
    <property type="evidence" value="ECO:0007669"/>
    <property type="project" value="TreeGrafter"/>
</dbReference>
<dbReference type="AlphaFoldDB" id="A0A2R5L4G9"/>
<sequence length="183" mass="20936">MALSRITARILARNALKSLEIRTFQTSSSQLAKKIQEREENGTTIIEAIYVDSPRKGRVVKTQHSNPGCPLCRLGITNLKYTDVLITSQFMDSKGKLLPQHVTGLCNKQHKQMGLLLYQAQRSGLLHNEERLPRERWQELNNYFGKTKLKIDFGKPLLDINEYLKKPNIQDGPLAVLNRKEPK</sequence>
<dbReference type="Gene3D" id="4.10.640.10">
    <property type="entry name" value="Ribosomal protein S18"/>
    <property type="match status" value="1"/>
</dbReference>
<keyword evidence="2" id="KW-0687">Ribonucleoprotein</keyword>
<dbReference type="GO" id="GO:0003735">
    <property type="term" value="F:structural constituent of ribosome"/>
    <property type="evidence" value="ECO:0007669"/>
    <property type="project" value="InterPro"/>
</dbReference>
<keyword evidence="1 3" id="KW-0689">Ribosomal protein</keyword>
<dbReference type="KEGG" id="oti:135375717"/>
<evidence type="ECO:0000313" key="3">
    <source>
        <dbReference type="EMBL" id="MBY04388.1"/>
    </source>
</evidence>
<dbReference type="SUPFAM" id="SSF46911">
    <property type="entry name" value="Ribosomal protein S18"/>
    <property type="match status" value="1"/>
</dbReference>
<evidence type="ECO:0000256" key="1">
    <source>
        <dbReference type="ARBA" id="ARBA00022980"/>
    </source>
</evidence>
<dbReference type="RefSeq" id="XP_064464443.1">
    <property type="nucleotide sequence ID" value="XM_064608373.1"/>
</dbReference>
<dbReference type="EMBL" id="GGLE01000262">
    <property type="protein sequence ID" value="MBY04388.1"/>
    <property type="molecule type" value="Transcribed_RNA"/>
</dbReference>
<name>A0A2R5L4G9_9ACAR</name>
<dbReference type="PANTHER" id="PTHR13479">
    <property type="entry name" value="30S RIBOSOMAL PROTEIN S18"/>
    <property type="match status" value="1"/>
</dbReference>
<proteinExistence type="predicted"/>
<dbReference type="GeneID" id="135375717"/>